<evidence type="ECO:0000313" key="2">
    <source>
        <dbReference type="Proteomes" id="UP000075455"/>
    </source>
</evidence>
<gene>
    <name evidence="1" type="ORF">B4119_1844</name>
</gene>
<reference evidence="1 2" key="1">
    <citation type="submission" date="2016-01" db="EMBL/GenBank/DDBJ databases">
        <title>Draft Genome Sequences of Seven Thermophilic Sporeformers Isolated from Foods.</title>
        <authorList>
            <person name="Berendsen E.M."/>
            <person name="Wells-Bennik M.H."/>
            <person name="Krawcyk A.O."/>
            <person name="De Jong A."/>
            <person name="Holsappel S."/>
            <person name="Eijlander R.T."/>
            <person name="Kuipers O.P."/>
        </authorList>
    </citation>
    <scope>NUCLEOTIDE SEQUENCE [LARGE SCALE GENOMIC DNA]</scope>
    <source>
        <strain evidence="1 2">B4119</strain>
    </source>
</reference>
<evidence type="ECO:0000313" key="1">
    <source>
        <dbReference type="EMBL" id="KYD16431.1"/>
    </source>
</evidence>
<accession>A0A150LW53</accession>
<dbReference type="STRING" id="81408.B4119_1844"/>
<dbReference type="PATRIC" id="fig|81408.3.peg.2956"/>
<dbReference type="AlphaFoldDB" id="A0A150LW53"/>
<proteinExistence type="predicted"/>
<dbReference type="EMBL" id="LQYS01000032">
    <property type="protein sequence ID" value="KYD16431.1"/>
    <property type="molecule type" value="Genomic_DNA"/>
</dbReference>
<organism evidence="1 2">
    <name type="scientific">Saccharococcus caldoxylosilyticus</name>
    <dbReference type="NCBI Taxonomy" id="81408"/>
    <lineage>
        <taxon>Bacteria</taxon>
        <taxon>Bacillati</taxon>
        <taxon>Bacillota</taxon>
        <taxon>Bacilli</taxon>
        <taxon>Bacillales</taxon>
        <taxon>Anoxybacillaceae</taxon>
        <taxon>Saccharococcus</taxon>
    </lineage>
</organism>
<comment type="caution">
    <text evidence="1">The sequence shown here is derived from an EMBL/GenBank/DDBJ whole genome shotgun (WGS) entry which is preliminary data.</text>
</comment>
<dbReference type="Proteomes" id="UP000075455">
    <property type="component" value="Unassembled WGS sequence"/>
</dbReference>
<name>A0A150LW53_9BACL</name>
<protein>
    <submittedName>
        <fullName evidence="1">Uncharacterized protein</fullName>
    </submittedName>
</protein>
<sequence length="52" mass="5556">MFRVTEHGKGGAGRPLFCVAGNILQSTGCCGMGVLIGKIVYCEVLKFKNTHI</sequence>